<gene>
    <name evidence="5" type="ORF">Dbus_chr2Rg222</name>
</gene>
<feature type="domain" description="Telomere ends associated middle" evidence="3">
    <location>
        <begin position="941"/>
        <end position="1098"/>
    </location>
</feature>
<feature type="domain" description="Telomere ends associated alpha-helical" evidence="4">
    <location>
        <begin position="544"/>
        <end position="608"/>
    </location>
</feature>
<feature type="domain" description="Telomere ends associated C-terminal" evidence="2">
    <location>
        <begin position="1435"/>
        <end position="1591"/>
    </location>
</feature>
<feature type="region of interest" description="Disordered" evidence="1">
    <location>
        <begin position="220"/>
        <end position="240"/>
    </location>
</feature>
<reference evidence="5 6" key="1">
    <citation type="submission" date="2015-08" db="EMBL/GenBank/DDBJ databases">
        <title>Ancestral chromatin configuration constrains chromatin evolution on differentiating sex chromosomes in Drosophila.</title>
        <authorList>
            <person name="Zhou Q."/>
            <person name="Bachtrog D."/>
        </authorList>
    </citation>
    <scope>NUCLEOTIDE SEQUENCE [LARGE SCALE GENOMIC DNA]</scope>
    <source>
        <tissue evidence="5">Whole larvae</tissue>
    </source>
</reference>
<dbReference type="OrthoDB" id="8065942at2759"/>
<evidence type="ECO:0000259" key="2">
    <source>
        <dbReference type="Pfam" id="PF22884"/>
    </source>
</evidence>
<dbReference type="Pfam" id="PF24236">
    <property type="entry name" value="Tea_helical"/>
    <property type="match status" value="3"/>
</dbReference>
<feature type="compositionally biased region" description="Low complexity" evidence="1">
    <location>
        <begin position="220"/>
        <end position="235"/>
    </location>
</feature>
<dbReference type="EMBL" id="CP012524">
    <property type="protein sequence ID" value="ALC40643.1"/>
    <property type="molecule type" value="Genomic_DNA"/>
</dbReference>
<dbReference type="Pfam" id="PF22889">
    <property type="entry name" value="Tea_mid"/>
    <property type="match status" value="1"/>
</dbReference>
<organism evidence="5 6">
    <name type="scientific">Drosophila busckii</name>
    <name type="common">Fruit fly</name>
    <dbReference type="NCBI Taxonomy" id="30019"/>
    <lineage>
        <taxon>Eukaryota</taxon>
        <taxon>Metazoa</taxon>
        <taxon>Ecdysozoa</taxon>
        <taxon>Arthropoda</taxon>
        <taxon>Hexapoda</taxon>
        <taxon>Insecta</taxon>
        <taxon>Pterygota</taxon>
        <taxon>Neoptera</taxon>
        <taxon>Endopterygota</taxon>
        <taxon>Diptera</taxon>
        <taxon>Brachycera</taxon>
        <taxon>Muscomorpha</taxon>
        <taxon>Ephydroidea</taxon>
        <taxon>Drosophilidae</taxon>
        <taxon>Drosophila</taxon>
    </lineage>
</organism>
<feature type="compositionally biased region" description="Polar residues" evidence="1">
    <location>
        <begin position="1155"/>
        <end position="1168"/>
    </location>
</feature>
<dbReference type="Pfam" id="PF22884">
    <property type="entry name" value="Tea_C"/>
    <property type="match status" value="1"/>
</dbReference>
<evidence type="ECO:0000313" key="5">
    <source>
        <dbReference type="EMBL" id="ALC40643.1"/>
    </source>
</evidence>
<protein>
    <submittedName>
        <fullName evidence="5">CG30007</fullName>
    </submittedName>
</protein>
<feature type="compositionally biased region" description="Polar residues" evidence="1">
    <location>
        <begin position="822"/>
        <end position="842"/>
    </location>
</feature>
<dbReference type="OMA" id="DECANWY"/>
<dbReference type="InterPro" id="IPR057624">
    <property type="entry name" value="Tea_helical"/>
</dbReference>
<feature type="region of interest" description="Disordered" evidence="1">
    <location>
        <begin position="813"/>
        <end position="845"/>
    </location>
</feature>
<feature type="domain" description="Telomere ends associated alpha-helical" evidence="4">
    <location>
        <begin position="296"/>
        <end position="361"/>
    </location>
</feature>
<feature type="region of interest" description="Disordered" evidence="1">
    <location>
        <begin position="898"/>
        <end position="919"/>
    </location>
</feature>
<evidence type="ECO:0000256" key="1">
    <source>
        <dbReference type="SAM" id="MobiDB-lite"/>
    </source>
</evidence>
<dbReference type="Proteomes" id="UP000494163">
    <property type="component" value="Chromosome 2R"/>
</dbReference>
<feature type="domain" description="Telomere ends associated alpha-helical" evidence="4">
    <location>
        <begin position="8"/>
        <end position="73"/>
    </location>
</feature>
<evidence type="ECO:0000259" key="3">
    <source>
        <dbReference type="Pfam" id="PF22889"/>
    </source>
</evidence>
<dbReference type="InterPro" id="IPR054730">
    <property type="entry name" value="Tea_C"/>
</dbReference>
<dbReference type="InterPro" id="IPR054729">
    <property type="entry name" value="Tea_mid"/>
</dbReference>
<evidence type="ECO:0000313" key="6">
    <source>
        <dbReference type="Proteomes" id="UP000494163"/>
    </source>
</evidence>
<evidence type="ECO:0000259" key="4">
    <source>
        <dbReference type="Pfam" id="PF24236"/>
    </source>
</evidence>
<proteinExistence type="predicted"/>
<feature type="region of interest" description="Disordered" evidence="1">
    <location>
        <begin position="1155"/>
        <end position="1182"/>
    </location>
</feature>
<feature type="compositionally biased region" description="Polar residues" evidence="1">
    <location>
        <begin position="898"/>
        <end position="907"/>
    </location>
</feature>
<accession>A0A0M3QUG8</accession>
<sequence length="1594" mass="182514">MSKPPVTYQQFSKFIENLPDIAFQLQCTEVELKGKTLDECANWYYEAFYSKPAVREKYEIRLRPCSKAIRDILLQLPVSEKKTLTTDAEDGVMLNLDQLGLFVFPVAFATFEKYMKRDKLLNHLVRKHFKDQAQRQAVLASASESHNLLLKYYNTFYIHPGRRKLAKYFFINIPCNLRKQFLQAARPINELAYTTISKQTSNSVVPQTEDAVELLSAESSWSSSDDSQTQADSQEPTNAKEITTDVVMRDTPEFAKRNVESLAVIEPLAKRQRSAKKSVENINDCTRDANKPPVSFKIFSKFIENLSDIAFQVNLCEIECMNKTTDECANWYYESFYSQPDVRKKYEFKLKPCPQVIRDKLLQLPASVEQKELTTVPTHDVAKSDDGIEVNLHGLGRFMFPVTFEFFEQHIDKDKLLPCLARNQIKDKVKREAYLSNAARRLKLLRRYYNTFYIVPNQRSLDKHDFLKVPNAFREKFLLPGKPLDELAHKTIAKYAFNNAVNYRITNVFFSQVAPDQQRTTDSEASPSTEANNWPPFVSSIVSFEIFEKHIKNLYDIVWQLKLNDPLYESKGFEDCAVAYYLAFYLTPEIRERYAIVFRPCTSRMKKRILGLPSCADVARLEQLQITHPHLAITAQHATQPPAETEASVIDLDGNDSEVESPLKIEAQIKEVDDDVEQQAVNESAEEAEQTDMPMHAVQPAAVVNEPQAPQPSDERILKTVNSVIYEFPVSLLAFKRYINYRSVIKELAHNRVKNKDEAALLLSDQLRKIAIFKGYYNSFYTNKQKRNVCNYNFNAAPAEMRKKLLQLAKPVEEPATKLTEKTTASPTNKQPKETSAQPTTKQPKEIRAELQNVTVEEKNALRVSQPKEKQKVNIISVINLNSVQDLRFRVLKSQSNAPTVNATEPHSSSSATRGTSSNEAIATTTVTSNPNTSRSLICVDFFAESSKEHNMNYLLRCSQGLMRSLWRILAQLSLTEFKMYTSIHQANSIYEDEQLLRRCYEHVVDKGNWPVQLYVKLHLIKPLLRSRGVEYQLSNLEQLSPKVLDWGDLLCFTNFYEIARADYWQRTGTQLRSPSVQTCFQVAEEFYRRCWQHNQWLRQVPEITNEKMKQLCSKAEVHEKLNAALEDSACPATQLDASDIDVCLATPQQQLPDDQVLTNSDQSTQHPHNIEPDSQADQPNTMELPTNIQIKQEPIKFLNDLRFNLTNNSGEEFDCELIGSEEKIVNLDDDEEEKQLSCFRLTSQPETNEAILTATNSNLSQEHSFERLMANIAQLENASDVIASAAVAPAPTPAVPNIITKRPLAPVTQGKKKPRLIKDNVPQLTHGFRALPITVNKDPKNNAVQQKEVQQQLQHLQAQENVLTASQEFAQDDTLMGSSQLQSLLEKHSTQSKVIETTAMNTNNKPVEPNSVLVATTTEAVTLPHQPSDLNSIIMYRKLKRFMFLKSLTPEHIIKHRIDSGALGQPYQQAVIRVNGKWCTVHGPLVDTLFSHLSPSLLKDFRNVLLRLDEFNYIYRKKLELTENKHFRALSMFLDHLSPFARFSLKYENHTKERAVVSVLDKHDERLTKRKLSCDVSTLIRPQVLERMKQRHH</sequence>
<feature type="compositionally biased region" description="Low complexity" evidence="1">
    <location>
        <begin position="908"/>
        <end position="918"/>
    </location>
</feature>
<keyword evidence="6" id="KW-1185">Reference proteome</keyword>
<name>A0A0M3QUG8_DROBS</name>